<name>A0ABQ2HLK0_9PSEU</name>
<sequence length="82" mass="9004">MAPSPLAIHCWYRSMDGVAHSRPREAWATAVELSVNSTAHAITATRPNVDFKRIWRTVAEIGINHFPSRLTAVSAGYLDSGL</sequence>
<proteinExistence type="predicted"/>
<comment type="caution">
    <text evidence="1">The sequence shown here is derived from an EMBL/GenBank/DDBJ whole genome shotgun (WGS) entry which is preliminary data.</text>
</comment>
<reference evidence="2" key="1">
    <citation type="journal article" date="2019" name="Int. J. Syst. Evol. Microbiol.">
        <title>The Global Catalogue of Microorganisms (GCM) 10K type strain sequencing project: providing services to taxonomists for standard genome sequencing and annotation.</title>
        <authorList>
            <consortium name="The Broad Institute Genomics Platform"/>
            <consortium name="The Broad Institute Genome Sequencing Center for Infectious Disease"/>
            <person name="Wu L."/>
            <person name="Ma J."/>
        </authorList>
    </citation>
    <scope>NUCLEOTIDE SEQUENCE [LARGE SCALE GENOMIC DNA]</scope>
    <source>
        <strain evidence="2">CGMCC 4.7319</strain>
    </source>
</reference>
<gene>
    <name evidence="1" type="ORF">GCM10011609_22100</name>
</gene>
<keyword evidence="2" id="KW-1185">Reference proteome</keyword>
<dbReference type="EMBL" id="BMNC01000003">
    <property type="protein sequence ID" value="GGM85477.1"/>
    <property type="molecule type" value="Genomic_DNA"/>
</dbReference>
<evidence type="ECO:0000313" key="2">
    <source>
        <dbReference type="Proteomes" id="UP000597656"/>
    </source>
</evidence>
<evidence type="ECO:0000313" key="1">
    <source>
        <dbReference type="EMBL" id="GGM85477.1"/>
    </source>
</evidence>
<accession>A0ABQ2HLK0</accession>
<dbReference type="Proteomes" id="UP000597656">
    <property type="component" value="Unassembled WGS sequence"/>
</dbReference>
<protein>
    <submittedName>
        <fullName evidence="1">Uncharacterized protein</fullName>
    </submittedName>
</protein>
<organism evidence="1 2">
    <name type="scientific">Lentzea pudingi</name>
    <dbReference type="NCBI Taxonomy" id="1789439"/>
    <lineage>
        <taxon>Bacteria</taxon>
        <taxon>Bacillati</taxon>
        <taxon>Actinomycetota</taxon>
        <taxon>Actinomycetes</taxon>
        <taxon>Pseudonocardiales</taxon>
        <taxon>Pseudonocardiaceae</taxon>
        <taxon>Lentzea</taxon>
    </lineage>
</organism>